<evidence type="ECO:0000313" key="2">
    <source>
        <dbReference type="EnsemblPlants" id="AES73174"/>
    </source>
</evidence>
<dbReference type="HOGENOM" id="CLU_2430390_0_0_1"/>
<name>G7J549_MEDTR</name>
<dbReference type="AlphaFoldDB" id="G7J549"/>
<dbReference type="EnsemblPlants" id="AES73174">
    <property type="protein sequence ID" value="AES73174"/>
    <property type="gene ID" value="MTR_3g100440"/>
</dbReference>
<evidence type="ECO:0000313" key="1">
    <source>
        <dbReference type="EMBL" id="AES73174.1"/>
    </source>
</evidence>
<dbReference type="PaxDb" id="3880-AES73174"/>
<reference evidence="1 3" key="1">
    <citation type="journal article" date="2011" name="Nature">
        <title>The Medicago genome provides insight into the evolution of rhizobial symbioses.</title>
        <authorList>
            <person name="Young N.D."/>
            <person name="Debelle F."/>
            <person name="Oldroyd G.E."/>
            <person name="Geurts R."/>
            <person name="Cannon S.B."/>
            <person name="Udvardi M.K."/>
            <person name="Benedito V.A."/>
            <person name="Mayer K.F."/>
            <person name="Gouzy J."/>
            <person name="Schoof H."/>
            <person name="Van de Peer Y."/>
            <person name="Proost S."/>
            <person name="Cook D.R."/>
            <person name="Meyers B.C."/>
            <person name="Spannagl M."/>
            <person name="Cheung F."/>
            <person name="De Mita S."/>
            <person name="Krishnakumar V."/>
            <person name="Gundlach H."/>
            <person name="Zhou S."/>
            <person name="Mudge J."/>
            <person name="Bharti A.K."/>
            <person name="Murray J.D."/>
            <person name="Naoumkina M.A."/>
            <person name="Rosen B."/>
            <person name="Silverstein K.A."/>
            <person name="Tang H."/>
            <person name="Rombauts S."/>
            <person name="Zhao P.X."/>
            <person name="Zhou P."/>
            <person name="Barbe V."/>
            <person name="Bardou P."/>
            <person name="Bechner M."/>
            <person name="Bellec A."/>
            <person name="Berger A."/>
            <person name="Berges H."/>
            <person name="Bidwell S."/>
            <person name="Bisseling T."/>
            <person name="Choisne N."/>
            <person name="Couloux A."/>
            <person name="Denny R."/>
            <person name="Deshpande S."/>
            <person name="Dai X."/>
            <person name="Doyle J.J."/>
            <person name="Dudez A.M."/>
            <person name="Farmer A.D."/>
            <person name="Fouteau S."/>
            <person name="Franken C."/>
            <person name="Gibelin C."/>
            <person name="Gish J."/>
            <person name="Goldstein S."/>
            <person name="Gonzalez A.J."/>
            <person name="Green P.J."/>
            <person name="Hallab A."/>
            <person name="Hartog M."/>
            <person name="Hua A."/>
            <person name="Humphray S.J."/>
            <person name="Jeong D.H."/>
            <person name="Jing Y."/>
            <person name="Jocker A."/>
            <person name="Kenton S.M."/>
            <person name="Kim D.J."/>
            <person name="Klee K."/>
            <person name="Lai H."/>
            <person name="Lang C."/>
            <person name="Lin S."/>
            <person name="Macmil S.L."/>
            <person name="Magdelenat G."/>
            <person name="Matthews L."/>
            <person name="McCorrison J."/>
            <person name="Monaghan E.L."/>
            <person name="Mun J.H."/>
            <person name="Najar F.Z."/>
            <person name="Nicholson C."/>
            <person name="Noirot C."/>
            <person name="O'Bleness M."/>
            <person name="Paule C.R."/>
            <person name="Poulain J."/>
            <person name="Prion F."/>
            <person name="Qin B."/>
            <person name="Qu C."/>
            <person name="Retzel E.F."/>
            <person name="Riddle C."/>
            <person name="Sallet E."/>
            <person name="Samain S."/>
            <person name="Samson N."/>
            <person name="Sanders I."/>
            <person name="Saurat O."/>
            <person name="Scarpelli C."/>
            <person name="Schiex T."/>
            <person name="Segurens B."/>
            <person name="Severin A.J."/>
            <person name="Sherrier D.J."/>
            <person name="Shi R."/>
            <person name="Sims S."/>
            <person name="Singer S.R."/>
            <person name="Sinharoy S."/>
            <person name="Sterck L."/>
            <person name="Viollet A."/>
            <person name="Wang B.B."/>
            <person name="Wang K."/>
            <person name="Wang M."/>
            <person name="Wang X."/>
            <person name="Warfsmann J."/>
            <person name="Weissenbach J."/>
            <person name="White D.D."/>
            <person name="White J.D."/>
            <person name="Wiley G.B."/>
            <person name="Wincker P."/>
            <person name="Xing Y."/>
            <person name="Yang L."/>
            <person name="Yao Z."/>
            <person name="Ying F."/>
            <person name="Zhai J."/>
            <person name="Zhou L."/>
            <person name="Zuber A."/>
            <person name="Denarie J."/>
            <person name="Dixon R.A."/>
            <person name="May G.D."/>
            <person name="Schwartz D.C."/>
            <person name="Rogers J."/>
            <person name="Quetier F."/>
            <person name="Town C.D."/>
            <person name="Roe B.A."/>
        </authorList>
    </citation>
    <scope>NUCLEOTIDE SEQUENCE [LARGE SCALE GENOMIC DNA]</scope>
    <source>
        <strain evidence="1">A17</strain>
        <strain evidence="2 3">cv. Jemalong A17</strain>
    </source>
</reference>
<accession>G7J549</accession>
<proteinExistence type="predicted"/>
<organism evidence="1 3">
    <name type="scientific">Medicago truncatula</name>
    <name type="common">Barrel medic</name>
    <name type="synonym">Medicago tribuloides</name>
    <dbReference type="NCBI Taxonomy" id="3880"/>
    <lineage>
        <taxon>Eukaryota</taxon>
        <taxon>Viridiplantae</taxon>
        <taxon>Streptophyta</taxon>
        <taxon>Embryophyta</taxon>
        <taxon>Tracheophyta</taxon>
        <taxon>Spermatophyta</taxon>
        <taxon>Magnoliopsida</taxon>
        <taxon>eudicotyledons</taxon>
        <taxon>Gunneridae</taxon>
        <taxon>Pentapetalae</taxon>
        <taxon>rosids</taxon>
        <taxon>fabids</taxon>
        <taxon>Fabales</taxon>
        <taxon>Fabaceae</taxon>
        <taxon>Papilionoideae</taxon>
        <taxon>50 kb inversion clade</taxon>
        <taxon>NPAAA clade</taxon>
        <taxon>Hologalegina</taxon>
        <taxon>IRL clade</taxon>
        <taxon>Trifolieae</taxon>
        <taxon>Medicago</taxon>
    </lineage>
</organism>
<dbReference type="Proteomes" id="UP000002051">
    <property type="component" value="Chromosome 3"/>
</dbReference>
<reference evidence="2" key="3">
    <citation type="submission" date="2015-04" db="UniProtKB">
        <authorList>
            <consortium name="EnsemblPlants"/>
        </authorList>
    </citation>
    <scope>IDENTIFICATION</scope>
    <source>
        <strain evidence="2">cv. Jemalong A17</strain>
    </source>
</reference>
<evidence type="ECO:0000313" key="3">
    <source>
        <dbReference type="Proteomes" id="UP000002051"/>
    </source>
</evidence>
<reference evidence="1 3" key="2">
    <citation type="journal article" date="2014" name="BMC Genomics">
        <title>An improved genome release (version Mt4.0) for the model legume Medicago truncatula.</title>
        <authorList>
            <person name="Tang H."/>
            <person name="Krishnakumar V."/>
            <person name="Bidwell S."/>
            <person name="Rosen B."/>
            <person name="Chan A."/>
            <person name="Zhou S."/>
            <person name="Gentzbittel L."/>
            <person name="Childs K.L."/>
            <person name="Yandell M."/>
            <person name="Gundlach H."/>
            <person name="Mayer K.F."/>
            <person name="Schwartz D.C."/>
            <person name="Town C.D."/>
        </authorList>
    </citation>
    <scope>GENOME REANNOTATION</scope>
    <source>
        <strain evidence="2 3">cv. Jemalong A17</strain>
    </source>
</reference>
<gene>
    <name evidence="1" type="ordered locus">MTR_3g100440</name>
</gene>
<sequence>MSLSPTTSNSSSFLFYSPLLPPPPTKQHSFLFSDGKHVIAAIKVCALAEKLDGVNHMSLVMGSFVDKLTFKDMFVVLKDKEEREQVRHLIL</sequence>
<dbReference type="EMBL" id="CM001219">
    <property type="protein sequence ID" value="AES73174.1"/>
    <property type="molecule type" value="Genomic_DNA"/>
</dbReference>
<keyword evidence="3" id="KW-1185">Reference proteome</keyword>
<protein>
    <submittedName>
        <fullName evidence="1 2">Uncharacterized protein</fullName>
    </submittedName>
</protein>